<accession>A0ABV9TF66</accession>
<protein>
    <recommendedName>
        <fullName evidence="4">Flagellar biosynthesis protein FlhA</fullName>
    </recommendedName>
</protein>
<gene>
    <name evidence="2" type="ORF">ACFPCS_01140</name>
</gene>
<proteinExistence type="predicted"/>
<dbReference type="Proteomes" id="UP001595797">
    <property type="component" value="Unassembled WGS sequence"/>
</dbReference>
<keyword evidence="1" id="KW-1133">Transmembrane helix</keyword>
<feature type="transmembrane region" description="Helical" evidence="1">
    <location>
        <begin position="29"/>
        <end position="47"/>
    </location>
</feature>
<comment type="caution">
    <text evidence="2">The sequence shown here is derived from an EMBL/GenBank/DDBJ whole genome shotgun (WGS) entry which is preliminary data.</text>
</comment>
<evidence type="ECO:0000313" key="2">
    <source>
        <dbReference type="EMBL" id="MFC4902168.1"/>
    </source>
</evidence>
<keyword evidence="1" id="KW-0472">Membrane</keyword>
<reference evidence="3" key="1">
    <citation type="journal article" date="2019" name="Int. J. Syst. Evol. Microbiol.">
        <title>The Global Catalogue of Microorganisms (GCM) 10K type strain sequencing project: providing services to taxonomists for standard genome sequencing and annotation.</title>
        <authorList>
            <consortium name="The Broad Institute Genomics Platform"/>
            <consortium name="The Broad Institute Genome Sequencing Center for Infectious Disease"/>
            <person name="Wu L."/>
            <person name="Ma J."/>
        </authorList>
    </citation>
    <scope>NUCLEOTIDE SEQUENCE [LARGE SCALE GENOMIC DNA]</scope>
    <source>
        <strain evidence="3">CGMCC 4.6946</strain>
    </source>
</reference>
<keyword evidence="3" id="KW-1185">Reference proteome</keyword>
<evidence type="ECO:0000256" key="1">
    <source>
        <dbReference type="SAM" id="Phobius"/>
    </source>
</evidence>
<organism evidence="2 3">
    <name type="scientific">Kocuria oceani</name>
    <dbReference type="NCBI Taxonomy" id="988827"/>
    <lineage>
        <taxon>Bacteria</taxon>
        <taxon>Bacillati</taxon>
        <taxon>Actinomycetota</taxon>
        <taxon>Actinomycetes</taxon>
        <taxon>Micrococcales</taxon>
        <taxon>Micrococcaceae</taxon>
        <taxon>Kocuria</taxon>
    </lineage>
</organism>
<evidence type="ECO:0000313" key="3">
    <source>
        <dbReference type="Proteomes" id="UP001595797"/>
    </source>
</evidence>
<dbReference type="EMBL" id="JBHSIW010000002">
    <property type="protein sequence ID" value="MFC4902168.1"/>
    <property type="molecule type" value="Genomic_DNA"/>
</dbReference>
<name>A0ABV9TF66_9MICC</name>
<keyword evidence="1" id="KW-0812">Transmembrane</keyword>
<evidence type="ECO:0008006" key="4">
    <source>
        <dbReference type="Google" id="ProtNLM"/>
    </source>
</evidence>
<sequence>MGTKVSWIIVVLAAVTVVGAVVFTTRGSWGGWMLFGMAVVLVVAAVLDIREKRRGGR</sequence>
<dbReference type="RefSeq" id="WP_277551501.1">
    <property type="nucleotide sequence ID" value="NZ_JARAMH010000009.1"/>
</dbReference>